<feature type="region of interest" description="Disordered" evidence="1">
    <location>
        <begin position="1"/>
        <end position="30"/>
    </location>
</feature>
<dbReference type="Gene3D" id="3.40.50.720">
    <property type="entry name" value="NAD(P)-binding Rossmann-like Domain"/>
    <property type="match status" value="1"/>
</dbReference>
<evidence type="ECO:0000313" key="3">
    <source>
        <dbReference type="Proteomes" id="UP001501532"/>
    </source>
</evidence>
<accession>A0ABP6LM27</accession>
<sequence>MVSEKIPGYSGRFRRPLAPSATGGSPRRGFRFSPVAFDDLHFDHRPYEPFAAYGRSRTAKALFAVEPDRRGRAEDVRAIAVHPGTIVDTGLAEHVPEDVSGRPEPWTTRAAPYCENCDISPPAAEGDEAAWRAGAATVGVLAYAADPEAAARPCEVSERLPA</sequence>
<dbReference type="EMBL" id="BAAAUF010000020">
    <property type="protein sequence ID" value="GAA3044651.1"/>
    <property type="molecule type" value="Genomic_DNA"/>
</dbReference>
<evidence type="ECO:0000313" key="2">
    <source>
        <dbReference type="EMBL" id="GAA3044651.1"/>
    </source>
</evidence>
<gene>
    <name evidence="2" type="ORF">GCM10010448_29340</name>
</gene>
<protein>
    <recommendedName>
        <fullName evidence="4">Oxidoreductase</fullName>
    </recommendedName>
</protein>
<dbReference type="RefSeq" id="WP_234516076.1">
    <property type="nucleotide sequence ID" value="NZ_BAAAUF010000020.1"/>
</dbReference>
<keyword evidence="3" id="KW-1185">Reference proteome</keyword>
<dbReference type="Proteomes" id="UP001501532">
    <property type="component" value="Unassembled WGS sequence"/>
</dbReference>
<evidence type="ECO:0008006" key="4">
    <source>
        <dbReference type="Google" id="ProtNLM"/>
    </source>
</evidence>
<organism evidence="2 3">
    <name type="scientific">Streptomyces glomeratus</name>
    <dbReference type="NCBI Taxonomy" id="284452"/>
    <lineage>
        <taxon>Bacteria</taxon>
        <taxon>Bacillati</taxon>
        <taxon>Actinomycetota</taxon>
        <taxon>Actinomycetes</taxon>
        <taxon>Kitasatosporales</taxon>
        <taxon>Streptomycetaceae</taxon>
        <taxon>Streptomyces</taxon>
    </lineage>
</organism>
<name>A0ABP6LM27_9ACTN</name>
<comment type="caution">
    <text evidence="2">The sequence shown here is derived from an EMBL/GenBank/DDBJ whole genome shotgun (WGS) entry which is preliminary data.</text>
</comment>
<evidence type="ECO:0000256" key="1">
    <source>
        <dbReference type="SAM" id="MobiDB-lite"/>
    </source>
</evidence>
<proteinExistence type="predicted"/>
<reference evidence="3" key="1">
    <citation type="journal article" date="2019" name="Int. J. Syst. Evol. Microbiol.">
        <title>The Global Catalogue of Microorganisms (GCM) 10K type strain sequencing project: providing services to taxonomists for standard genome sequencing and annotation.</title>
        <authorList>
            <consortium name="The Broad Institute Genomics Platform"/>
            <consortium name="The Broad Institute Genome Sequencing Center for Infectious Disease"/>
            <person name="Wu L."/>
            <person name="Ma J."/>
        </authorList>
    </citation>
    <scope>NUCLEOTIDE SEQUENCE [LARGE SCALE GENOMIC DNA]</scope>
    <source>
        <strain evidence="3">JCM 9091</strain>
    </source>
</reference>